<keyword evidence="2" id="KW-0175">Coiled coil</keyword>
<dbReference type="AlphaFoldDB" id="A0A162UEY9"/>
<dbReference type="GeneID" id="28991769"/>
<dbReference type="PROSITE" id="PS51203">
    <property type="entry name" value="CS"/>
    <property type="match status" value="1"/>
</dbReference>
<dbReference type="GO" id="GO:0000493">
    <property type="term" value="P:box H/ACA snoRNP assembly"/>
    <property type="evidence" value="ECO:0007669"/>
    <property type="project" value="InterPro"/>
</dbReference>
<dbReference type="RefSeq" id="XP_018293792.1">
    <property type="nucleotide sequence ID" value="XM_018430863.1"/>
</dbReference>
<reference evidence="5" key="1">
    <citation type="submission" date="2015-06" db="EMBL/GenBank/DDBJ databases">
        <title>Expansion of signal transduction pathways in fungi by whole-genome duplication.</title>
        <authorList>
            <consortium name="DOE Joint Genome Institute"/>
            <person name="Corrochano L.M."/>
            <person name="Kuo A."/>
            <person name="Marcet-Houben M."/>
            <person name="Polaino S."/>
            <person name="Salamov A."/>
            <person name="Villalobos J.M."/>
            <person name="Alvarez M.I."/>
            <person name="Avalos J."/>
            <person name="Benito E.P."/>
            <person name="Benoit I."/>
            <person name="Burger G."/>
            <person name="Camino L.P."/>
            <person name="Canovas D."/>
            <person name="Cerda-Olmedo E."/>
            <person name="Cheng J.-F."/>
            <person name="Dominguez A."/>
            <person name="Elias M."/>
            <person name="Eslava A.P."/>
            <person name="Glaser F."/>
            <person name="Grimwood J."/>
            <person name="Gutierrez G."/>
            <person name="Heitman J."/>
            <person name="Henrissat B."/>
            <person name="Iturriaga E.A."/>
            <person name="Lang B.F."/>
            <person name="Lavin J.L."/>
            <person name="Lee S."/>
            <person name="Li W."/>
            <person name="Lindquist E."/>
            <person name="Lopez-Garcia S."/>
            <person name="Luque E.M."/>
            <person name="Marcos A.T."/>
            <person name="Martin J."/>
            <person name="McCluskey K."/>
            <person name="Medina H.R."/>
            <person name="Miralles-Duran A."/>
            <person name="Miyazaki A."/>
            <person name="Munoz-Torres E."/>
            <person name="Oguiza J.A."/>
            <person name="Ohm R."/>
            <person name="Olmedo M."/>
            <person name="Orejas M."/>
            <person name="Ortiz-Castellanos L."/>
            <person name="Pisabarro A.G."/>
            <person name="Rodriguez-Romero J."/>
            <person name="Ruiz-Herrera J."/>
            <person name="Ruiz-Vazquez R."/>
            <person name="Sanz C."/>
            <person name="Schackwitz W."/>
            <person name="Schmutz J."/>
            <person name="Shahriari M."/>
            <person name="Shelest E."/>
            <person name="Silva-Franco F."/>
            <person name="Soanes D."/>
            <person name="Syed K."/>
            <person name="Tagua V.G."/>
            <person name="Talbot N.J."/>
            <person name="Thon M."/>
            <person name="De vries R.P."/>
            <person name="Wiebenga A."/>
            <person name="Yadav J.S."/>
            <person name="Braun E.L."/>
            <person name="Baker S."/>
            <person name="Garre V."/>
            <person name="Horwitz B."/>
            <person name="Torres-Martinez S."/>
            <person name="Idnurm A."/>
            <person name="Herrera-Estrella A."/>
            <person name="Gabaldon T."/>
            <person name="Grigoriev I.V."/>
        </authorList>
    </citation>
    <scope>NUCLEOTIDE SEQUENCE [LARGE SCALE GENOMIC DNA]</scope>
    <source>
        <strain evidence="5">NRRL 1555(-)</strain>
    </source>
</reference>
<evidence type="ECO:0000256" key="1">
    <source>
        <dbReference type="ARBA" id="ARBA00005607"/>
    </source>
</evidence>
<dbReference type="VEuPathDB" id="FungiDB:PHYBLDRAFT_142752"/>
<dbReference type="InterPro" id="IPR048696">
    <property type="entry name" value="SHQ1-like_CS"/>
</dbReference>
<dbReference type="EMBL" id="KV440976">
    <property type="protein sequence ID" value="OAD75752.1"/>
    <property type="molecule type" value="Genomic_DNA"/>
</dbReference>
<feature type="coiled-coil region" evidence="2">
    <location>
        <begin position="234"/>
        <end position="266"/>
    </location>
</feature>
<dbReference type="Pfam" id="PF21413">
    <property type="entry name" value="SHQ1-like_CS"/>
    <property type="match status" value="1"/>
</dbReference>
<evidence type="ECO:0000313" key="5">
    <source>
        <dbReference type="Proteomes" id="UP000077315"/>
    </source>
</evidence>
<dbReference type="GO" id="GO:0005737">
    <property type="term" value="C:cytoplasm"/>
    <property type="evidence" value="ECO:0007669"/>
    <property type="project" value="TreeGrafter"/>
</dbReference>
<dbReference type="STRING" id="763407.A0A162UEY9"/>
<dbReference type="Gene3D" id="2.60.40.790">
    <property type="match status" value="1"/>
</dbReference>
<evidence type="ECO:0000313" key="4">
    <source>
        <dbReference type="EMBL" id="OAD75752.1"/>
    </source>
</evidence>
<feature type="domain" description="CS" evidence="3">
    <location>
        <begin position="1"/>
        <end position="89"/>
    </location>
</feature>
<dbReference type="FunCoup" id="A0A162UEY9">
    <property type="interactions" value="699"/>
</dbReference>
<dbReference type="Proteomes" id="UP000077315">
    <property type="component" value="Unassembled WGS sequence"/>
</dbReference>
<dbReference type="Pfam" id="PF04925">
    <property type="entry name" value="SHQ1"/>
    <property type="match status" value="1"/>
</dbReference>
<dbReference type="OrthoDB" id="73639at2759"/>
<dbReference type="InParanoid" id="A0A162UEY9"/>
<dbReference type="PANTHER" id="PTHR12967:SF0">
    <property type="entry name" value="PROTEIN SHQ1 HOMOLOG"/>
    <property type="match status" value="1"/>
</dbReference>
<comment type="similarity">
    <text evidence="1">Belongs to the SHQ1 family.</text>
</comment>
<dbReference type="SUPFAM" id="SSF49764">
    <property type="entry name" value="HSP20-like chaperones"/>
    <property type="match status" value="1"/>
</dbReference>
<organism evidence="4 5">
    <name type="scientific">Phycomyces blakesleeanus (strain ATCC 8743b / DSM 1359 / FGSC 10004 / NBRC 33097 / NRRL 1555)</name>
    <dbReference type="NCBI Taxonomy" id="763407"/>
    <lineage>
        <taxon>Eukaryota</taxon>
        <taxon>Fungi</taxon>
        <taxon>Fungi incertae sedis</taxon>
        <taxon>Mucoromycota</taxon>
        <taxon>Mucoromycotina</taxon>
        <taxon>Mucoromycetes</taxon>
        <taxon>Mucorales</taxon>
        <taxon>Phycomycetaceae</taxon>
        <taxon>Phycomyces</taxon>
    </lineage>
</organism>
<proteinExistence type="inferred from homology"/>
<dbReference type="InterPro" id="IPR007009">
    <property type="entry name" value="Shq1_C"/>
</dbReference>
<dbReference type="CDD" id="cd00298">
    <property type="entry name" value="ACD_sHsps_p23-like"/>
    <property type="match status" value="1"/>
</dbReference>
<dbReference type="GO" id="GO:0051082">
    <property type="term" value="F:unfolded protein binding"/>
    <property type="evidence" value="ECO:0007669"/>
    <property type="project" value="TreeGrafter"/>
</dbReference>
<gene>
    <name evidence="4" type="ORF">PHYBLDRAFT_142752</name>
</gene>
<dbReference type="GO" id="GO:0005654">
    <property type="term" value="C:nucleoplasm"/>
    <property type="evidence" value="ECO:0007669"/>
    <property type="project" value="TreeGrafter"/>
</dbReference>
<accession>A0A162UEY9</accession>
<dbReference type="InterPro" id="IPR039742">
    <property type="entry name" value="Shq1"/>
</dbReference>
<dbReference type="InterPro" id="IPR008978">
    <property type="entry name" value="HSP20-like_chaperone"/>
</dbReference>
<keyword evidence="5" id="KW-1185">Reference proteome</keyword>
<evidence type="ECO:0000259" key="3">
    <source>
        <dbReference type="PROSITE" id="PS51203"/>
    </source>
</evidence>
<dbReference type="InterPro" id="IPR007052">
    <property type="entry name" value="CS_dom"/>
</dbReference>
<evidence type="ECO:0000256" key="2">
    <source>
        <dbReference type="SAM" id="Coils"/>
    </source>
</evidence>
<name>A0A162UEY9_PHYB8</name>
<protein>
    <recommendedName>
        <fullName evidence="3">CS domain-containing protein</fullName>
    </recommendedName>
</protein>
<sequence>MITPTFKVEQDDNSITIIINTPYVRAQDVDLHVSGTEFRFFLRPYFLRLYLPANVVEDDDSKAVYDPSLGQFTVKVSKENKGEHFPDLDLLTKLLARRGEAADVSVDQAQPKKPLIEVIGSQDNKEDVSMEESTDQIENEFQKAADFNWELPQELPADDLMIHSVYGFNNQYSGYFTHVQETMNEIIDIREPEKSTIESRRQDRLEQEELKFDEDYYAMDFVNDEEIQNAIKYKTIWSKELKRIQKQAKEEEQQKKQNEKKSLIQEITPDLTQSNVDIDMNGLSIGDQNESLIKFTPKEEALMRSLPNKEYLLSNEKVTYLGLVDLLFAYSYNHRVSEGDNTVESVWCVGKLSPTISCLEQFTTLKDTIIACCRRVLSYPLYRNLALCEKVLQDVYVLFRLGKRAILKALLDMKDLFDHHDVYYVYSKIWLDDYCVWIQHASDHVIRTLAHELHHFKVPKEELGWDLSELEEIAKQMNDLEAEQGMNGVEEQGMDSL</sequence>
<dbReference type="PANTHER" id="PTHR12967">
    <property type="entry name" value="PROTEIN SHQ1 HOMOLOG"/>
    <property type="match status" value="1"/>
</dbReference>